<dbReference type="Proteomes" id="UP000036513">
    <property type="component" value="Unassembled WGS sequence"/>
</dbReference>
<dbReference type="InterPro" id="IPR021235">
    <property type="entry name" value="DUF2637"/>
</dbReference>
<dbReference type="STRING" id="37916.MCHLDSM_01269"/>
<evidence type="ECO:0000256" key="1">
    <source>
        <dbReference type="SAM" id="MobiDB-lite"/>
    </source>
</evidence>
<feature type="compositionally biased region" description="Basic and acidic residues" evidence="1">
    <location>
        <begin position="139"/>
        <end position="149"/>
    </location>
</feature>
<feature type="transmembrane region" description="Helical" evidence="2">
    <location>
        <begin position="113"/>
        <end position="133"/>
    </location>
</feature>
<feature type="transmembrane region" description="Helical" evidence="2">
    <location>
        <begin position="12"/>
        <end position="34"/>
    </location>
</feature>
<dbReference type="AlphaFoldDB" id="A0A0J6ZD49"/>
<evidence type="ECO:0000313" key="4">
    <source>
        <dbReference type="Proteomes" id="UP000036513"/>
    </source>
</evidence>
<comment type="caution">
    <text evidence="3">The sequence shown here is derived from an EMBL/GenBank/DDBJ whole genome shotgun (WGS) entry which is preliminary data.</text>
</comment>
<accession>A0A0J6ZD49</accession>
<proteinExistence type="predicted"/>
<sequence precursor="true">MPSHDTRKAKRFFWTVLSIATLASVSGNVAHALLNAAPGTAAVSAAVAAVPPIILLAGIHGLGTLARASRGSGPAYWAAMVMTVLLACGAFALSFDALRALAETAGIRSTLAWIWPLIIDLSIAQSTWALLALTRRDPAAPGTARDDGQQHPSAVHPVPVESGGAVDGDPLSEAELQDGEVAGERNPVVEGGDDDAVTIIECDGCATAEVTDEADPRRDAEARRRRGWRSDNRGAQRRDYCPSCPQPQPNAAAPSRDETKVDSMELVASPA</sequence>
<evidence type="ECO:0000313" key="3">
    <source>
        <dbReference type="EMBL" id="KMO82646.1"/>
    </source>
</evidence>
<organism evidence="3 4">
    <name type="scientific">Mycolicibacterium chlorophenolicum</name>
    <dbReference type="NCBI Taxonomy" id="37916"/>
    <lineage>
        <taxon>Bacteria</taxon>
        <taxon>Bacillati</taxon>
        <taxon>Actinomycetota</taxon>
        <taxon>Actinomycetes</taxon>
        <taxon>Mycobacteriales</taxon>
        <taxon>Mycobacteriaceae</taxon>
        <taxon>Mycolicibacterium</taxon>
    </lineage>
</organism>
<feature type="compositionally biased region" description="Basic and acidic residues" evidence="1">
    <location>
        <begin position="214"/>
        <end position="240"/>
    </location>
</feature>
<dbReference type="PATRIC" id="fig|37916.4.peg.1155"/>
<evidence type="ECO:0000256" key="2">
    <source>
        <dbReference type="SAM" id="Phobius"/>
    </source>
</evidence>
<name>A0A0J6ZD49_9MYCO</name>
<keyword evidence="4" id="KW-1185">Reference proteome</keyword>
<dbReference type="EMBL" id="JYNL01000009">
    <property type="protein sequence ID" value="KMO82646.1"/>
    <property type="molecule type" value="Genomic_DNA"/>
</dbReference>
<feature type="transmembrane region" description="Helical" evidence="2">
    <location>
        <begin position="40"/>
        <end position="63"/>
    </location>
</feature>
<feature type="region of interest" description="Disordered" evidence="1">
    <location>
        <begin position="139"/>
        <end position="171"/>
    </location>
</feature>
<gene>
    <name evidence="3" type="ORF">MCHLDSM_01269</name>
</gene>
<feature type="region of interest" description="Disordered" evidence="1">
    <location>
        <begin position="211"/>
        <end position="271"/>
    </location>
</feature>
<keyword evidence="2" id="KW-0812">Transmembrane</keyword>
<evidence type="ECO:0008006" key="5">
    <source>
        <dbReference type="Google" id="ProtNLM"/>
    </source>
</evidence>
<protein>
    <recommendedName>
        <fullName evidence="5">DUF2637 domain-containing protein</fullName>
    </recommendedName>
</protein>
<dbReference type="Pfam" id="PF10935">
    <property type="entry name" value="DUF2637"/>
    <property type="match status" value="1"/>
</dbReference>
<feature type="transmembrane region" description="Helical" evidence="2">
    <location>
        <begin position="75"/>
        <end position="93"/>
    </location>
</feature>
<reference evidence="3 4" key="1">
    <citation type="journal article" date="2015" name="Genome Biol. Evol.">
        <title>Characterization of Three Mycobacterium spp. with Potential Use in Bioremediation by Genome Sequencing and Comparative Genomics.</title>
        <authorList>
            <person name="Das S."/>
            <person name="Pettersson B.M."/>
            <person name="Behra P.R."/>
            <person name="Ramesh M."/>
            <person name="Dasgupta S."/>
            <person name="Bhattacharya A."/>
            <person name="Kirsebom L.A."/>
        </authorList>
    </citation>
    <scope>NUCLEOTIDE SEQUENCE [LARGE SCALE GENOMIC DNA]</scope>
    <source>
        <strain evidence="3 4">DSM 43826</strain>
    </source>
</reference>
<keyword evidence="2" id="KW-1133">Transmembrane helix</keyword>
<keyword evidence="2" id="KW-0472">Membrane</keyword>